<organism evidence="4 5">
    <name type="scientific">Plectus sambesii</name>
    <dbReference type="NCBI Taxonomy" id="2011161"/>
    <lineage>
        <taxon>Eukaryota</taxon>
        <taxon>Metazoa</taxon>
        <taxon>Ecdysozoa</taxon>
        <taxon>Nematoda</taxon>
        <taxon>Chromadorea</taxon>
        <taxon>Plectida</taxon>
        <taxon>Plectina</taxon>
        <taxon>Plectoidea</taxon>
        <taxon>Plectidae</taxon>
        <taxon>Plectus</taxon>
    </lineage>
</organism>
<keyword evidence="4" id="KW-1185">Reference proteome</keyword>
<dbReference type="AlphaFoldDB" id="A0A914XGQ2"/>
<dbReference type="Proteomes" id="UP000887566">
    <property type="component" value="Unplaced"/>
</dbReference>
<evidence type="ECO:0000313" key="5">
    <source>
        <dbReference type="WBParaSite" id="PSAMB.scaffold8057size6691.g30887.t1"/>
    </source>
</evidence>
<evidence type="ECO:0000259" key="3">
    <source>
        <dbReference type="Pfam" id="PF02010"/>
    </source>
</evidence>
<feature type="transmembrane region" description="Helical" evidence="2">
    <location>
        <begin position="952"/>
        <end position="977"/>
    </location>
</feature>
<feature type="region of interest" description="Disordered" evidence="1">
    <location>
        <begin position="1008"/>
        <end position="1046"/>
    </location>
</feature>
<feature type="domain" description="PKD/REJ-like" evidence="3">
    <location>
        <begin position="3"/>
        <end position="352"/>
    </location>
</feature>
<sequence length="1046" mass="113424">MTRSINEAYDLVIDYSPSSDPNRPANASLQHSWSCLTSTNTVCDIPPTLNMEAAVLRVPAGSLQPDQIYTFVDTIKSNGLETSGTVNITVLSADVPVVELLALSVERPNVDDYIRFQARVSSSVGLISSAWSFVELPGCAFVDLSANFPTAIRNFSAQDNASGESILLSFTLPPAGEQMYPNWLGLTTSAEYVLRIEATNSAGTSWSDLRFITNAPPTVGQFKVNPTASIIALETSVKLSIGDGWHDLPQDQPFTYRFGLRTLLVGNQFEDNWFYLSSQDRIDVFLAAAWPEPHAVCSQRTGYRGLVKVCDRLGACSETISAPFIVNHPTNLSAAVTDLTSSVNSDLDSGNAFGASQKMEAIRKEQCLGSLNQELSEKIAMNMLSRLSDNSDSDEFVDGVEQTLRLLPVDAAIQSNETLAELARVASSLRRMLGLSTSDGRMRRKRSTTTVTPMTTDMAETVLKLYDVVLITGQENILSVDPSTIIKILPGFCVQLDRNRGPLSASGRQPSPLTYAQAQVVDASDANLPNKFFSAAASNGINTLSVNAAFRDQFASWKCGNPASSCIEVCIGTARIDEGALDLSPDLHDYFFLQSLKMAAAQKANADSFKYVNRSRLQSNVYHVNLIDQQEGDFVTLGAQSTYSIKIPITDFAATQYYACFLFVGSLWDSSQCLSMTISQPGSTVMECTCKNTGYIGIFTVAPPTPVPYPPQMAINIAIGLNTAGSFTSDKMQTMLATLANATGIVTQRFVHFSVTVDSNKQPLLKGVLRPPFRPDHLSNSYSVQALNRTLNTAGTAGLLLYSASGISVRALPYTLAAEPISRELLNDGNARRVAIRIEYDYSKVEKDATVIGANWMTSIASTLGVESYRIKGSSLTAGSVVMTMTVTKPATTEVQSTAVSAEEVAAMIAEQASYGELLITDENNKALNVYPNDTSILQLIEEPASAQSRTLVIVLGVGLGSFFVIVIVMVLIMVILKTRAEQHRRELLWSADNALLESIQSKKSRPEIIDVEQSSSSSGHSTVRFADSAESSLKRKKKRKSSSRH</sequence>
<feature type="compositionally biased region" description="Basic residues" evidence="1">
    <location>
        <begin position="1035"/>
        <end position="1046"/>
    </location>
</feature>
<proteinExistence type="predicted"/>
<keyword evidence="2" id="KW-1133">Transmembrane helix</keyword>
<keyword evidence="2" id="KW-0472">Membrane</keyword>
<dbReference type="Pfam" id="PF02010">
    <property type="entry name" value="REJ"/>
    <property type="match status" value="1"/>
</dbReference>
<evidence type="ECO:0000256" key="1">
    <source>
        <dbReference type="SAM" id="MobiDB-lite"/>
    </source>
</evidence>
<reference evidence="5" key="1">
    <citation type="submission" date="2022-11" db="UniProtKB">
        <authorList>
            <consortium name="WormBaseParasite"/>
        </authorList>
    </citation>
    <scope>IDENTIFICATION</scope>
</reference>
<evidence type="ECO:0000313" key="4">
    <source>
        <dbReference type="Proteomes" id="UP000887566"/>
    </source>
</evidence>
<protein>
    <submittedName>
        <fullName evidence="5">PKD/REJ-like domain-containing protein</fullName>
    </submittedName>
</protein>
<accession>A0A914XGQ2</accession>
<dbReference type="InterPro" id="IPR002859">
    <property type="entry name" value="PKD/REJ-like"/>
</dbReference>
<feature type="compositionally biased region" description="Polar residues" evidence="1">
    <location>
        <begin position="1013"/>
        <end position="1022"/>
    </location>
</feature>
<keyword evidence="2" id="KW-0812">Transmembrane</keyword>
<name>A0A914XGQ2_9BILA</name>
<evidence type="ECO:0000256" key="2">
    <source>
        <dbReference type="SAM" id="Phobius"/>
    </source>
</evidence>
<dbReference type="WBParaSite" id="PSAMB.scaffold8057size6691.g30887.t1">
    <property type="protein sequence ID" value="PSAMB.scaffold8057size6691.g30887.t1"/>
    <property type="gene ID" value="PSAMB.scaffold8057size6691.g30887"/>
</dbReference>